<protein>
    <recommendedName>
        <fullName evidence="3">Phosphohydrolase</fullName>
    </recommendedName>
</protein>
<dbReference type="Proteomes" id="UP000178606">
    <property type="component" value="Unassembled WGS sequence"/>
</dbReference>
<comment type="caution">
    <text evidence="1">The sequence shown here is derived from an EMBL/GenBank/DDBJ whole genome shotgun (WGS) entry which is preliminary data.</text>
</comment>
<reference evidence="1 2" key="1">
    <citation type="journal article" date="2016" name="Nat. Commun.">
        <title>Thousands of microbial genomes shed light on interconnected biogeochemical processes in an aquifer system.</title>
        <authorList>
            <person name="Anantharaman K."/>
            <person name="Brown C.T."/>
            <person name="Hug L.A."/>
            <person name="Sharon I."/>
            <person name="Castelle C.J."/>
            <person name="Probst A.J."/>
            <person name="Thomas B.C."/>
            <person name="Singh A."/>
            <person name="Wilkins M.J."/>
            <person name="Karaoz U."/>
            <person name="Brodie E.L."/>
            <person name="Williams K.H."/>
            <person name="Hubbard S.S."/>
            <person name="Banfield J.F."/>
        </authorList>
    </citation>
    <scope>NUCLEOTIDE SEQUENCE [LARGE SCALE GENOMIC DNA]</scope>
    <source>
        <strain evidence="2">RIFCSPLOWO2_12_FULL_64_10</strain>
    </source>
</reference>
<sequence length="162" mass="18648">MAGNPKLCPGQSTMFWRPEDIYEIPCPSCGKAVEFFKTDIRRTCRGCGTKALNPRVNLSCAEWCAMARDCLGPDLYAQVQEKKDLDRRREADLRALLETVDAGDGEVRALFERLSRENRYEGRLIDTDRLFLLKEEDEALFQKAIGYYSRFVARLKQNEQAK</sequence>
<dbReference type="AlphaFoldDB" id="A0A1F6CX10"/>
<proteinExistence type="predicted"/>
<evidence type="ECO:0000313" key="2">
    <source>
        <dbReference type="Proteomes" id="UP000178606"/>
    </source>
</evidence>
<gene>
    <name evidence="1" type="ORF">A3F84_02775</name>
</gene>
<organism evidence="1 2">
    <name type="scientific">Handelsmanbacteria sp. (strain RIFCSPLOWO2_12_FULL_64_10)</name>
    <dbReference type="NCBI Taxonomy" id="1817868"/>
    <lineage>
        <taxon>Bacteria</taxon>
        <taxon>Candidatus Handelsmaniibacteriota</taxon>
    </lineage>
</organism>
<dbReference type="EMBL" id="MFKF01000118">
    <property type="protein sequence ID" value="OGG53600.1"/>
    <property type="molecule type" value="Genomic_DNA"/>
</dbReference>
<evidence type="ECO:0008006" key="3">
    <source>
        <dbReference type="Google" id="ProtNLM"/>
    </source>
</evidence>
<evidence type="ECO:0000313" key="1">
    <source>
        <dbReference type="EMBL" id="OGG53600.1"/>
    </source>
</evidence>
<accession>A0A1F6CX10</accession>
<name>A0A1F6CX10_HANXR</name>